<dbReference type="GO" id="GO:0016301">
    <property type="term" value="F:kinase activity"/>
    <property type="evidence" value="ECO:0007669"/>
    <property type="project" value="UniProtKB-KW"/>
</dbReference>
<gene>
    <name evidence="3" type="ORF">IF1G_04090</name>
</gene>
<evidence type="ECO:0000313" key="4">
    <source>
        <dbReference type="Proteomes" id="UP000315783"/>
    </source>
</evidence>
<dbReference type="Pfam" id="PF10494">
    <property type="entry name" value="Stk19"/>
    <property type="match status" value="1"/>
</dbReference>
<dbReference type="AlphaFoldDB" id="A0A545V562"/>
<keyword evidence="4" id="KW-1185">Reference proteome</keyword>
<accession>A0A545V562</accession>
<protein>
    <submittedName>
        <fullName evidence="3">Serine-threonine protein kinase 19</fullName>
    </submittedName>
</protein>
<dbReference type="Proteomes" id="UP000315783">
    <property type="component" value="Unassembled WGS sequence"/>
</dbReference>
<dbReference type="GO" id="GO:0046579">
    <property type="term" value="P:positive regulation of Ras protein signal transduction"/>
    <property type="evidence" value="ECO:0007669"/>
    <property type="project" value="TreeGrafter"/>
</dbReference>
<reference evidence="3 4" key="1">
    <citation type="journal article" date="2019" name="Appl. Microbiol. Biotechnol.">
        <title>Genome sequence of Isaria javanica and comparative genome analysis insights into family S53 peptidase evolution in fungal entomopathogens.</title>
        <authorList>
            <person name="Lin R."/>
            <person name="Zhang X."/>
            <person name="Xin B."/>
            <person name="Zou M."/>
            <person name="Gao Y."/>
            <person name="Qin F."/>
            <person name="Hu Q."/>
            <person name="Xie B."/>
            <person name="Cheng X."/>
        </authorList>
    </citation>
    <scope>NUCLEOTIDE SEQUENCE [LARGE SCALE GENOMIC DNA]</scope>
    <source>
        <strain evidence="3 4">IJ1G</strain>
    </source>
</reference>
<comment type="caution">
    <text evidence="3">The sequence shown here is derived from an EMBL/GenBank/DDBJ whole genome shotgun (WGS) entry which is preliminary data.</text>
</comment>
<name>A0A545V562_9HYPO</name>
<dbReference type="InterPro" id="IPR018865">
    <property type="entry name" value="STK19-like"/>
</dbReference>
<feature type="region of interest" description="Disordered" evidence="2">
    <location>
        <begin position="1"/>
        <end position="63"/>
    </location>
</feature>
<dbReference type="EMBL" id="SPUK01000005">
    <property type="protein sequence ID" value="TQV96850.1"/>
    <property type="molecule type" value="Genomic_DNA"/>
</dbReference>
<keyword evidence="3" id="KW-0808">Transferase</keyword>
<dbReference type="OrthoDB" id="3980126at2759"/>
<organism evidence="3 4">
    <name type="scientific">Cordyceps javanica</name>
    <dbReference type="NCBI Taxonomy" id="43265"/>
    <lineage>
        <taxon>Eukaryota</taxon>
        <taxon>Fungi</taxon>
        <taxon>Dikarya</taxon>
        <taxon>Ascomycota</taxon>
        <taxon>Pezizomycotina</taxon>
        <taxon>Sordariomycetes</taxon>
        <taxon>Hypocreomycetidae</taxon>
        <taxon>Hypocreales</taxon>
        <taxon>Cordycipitaceae</taxon>
        <taxon>Cordyceps</taxon>
    </lineage>
</organism>
<sequence>MPKSLRSILGGGNRVRKPARPTASRQSAAGGTSSTPSSSPRKKPSAEPRKNRGDGDDGADSELFPEKLEDAGLATLLAEELTLRDVVQAMRYVRGHMFTPVPEMGFPSGRRTELLRHRATMPPLVTAGHVRTVLGGTSPTRVEREVADLLGRGVLRRVRVERRGAGGEALIETPLLVAMLRASRGVSAATAEAYAALLEADPTAQTLGRGALPDSQADELVRAGFLTSAATRAAPATTLHVRPEDRTTLTSIQRASQSASGTLSAVGGHNALHMAGGSGGAAYRNQPSYPSLVVTGALPADGGGGADYYRIAVPGHGRHLKLAEGALGWLREMLGRTRWGEGPEDWLRERFEGGGLYGPRWKDFQGVEWTWVLGEAVGLGVVEVFQTAVGRGVRALGG</sequence>
<evidence type="ECO:0000256" key="2">
    <source>
        <dbReference type="SAM" id="MobiDB-lite"/>
    </source>
</evidence>
<feature type="compositionally biased region" description="Low complexity" evidence="2">
    <location>
        <begin position="27"/>
        <end position="39"/>
    </location>
</feature>
<comment type="similarity">
    <text evidence="1">Belongs to the STK19 family.</text>
</comment>
<dbReference type="PANTHER" id="PTHR15243">
    <property type="entry name" value="SERINE/THREONINE-PROTEIN KINASE 19"/>
    <property type="match status" value="1"/>
</dbReference>
<proteinExistence type="inferred from homology"/>
<keyword evidence="3" id="KW-0418">Kinase</keyword>
<dbReference type="PANTHER" id="PTHR15243:SF0">
    <property type="entry name" value="SERINE_THREONINE-PROTEIN KINASE 19"/>
    <property type="match status" value="1"/>
</dbReference>
<feature type="compositionally biased region" description="Basic and acidic residues" evidence="2">
    <location>
        <begin position="44"/>
        <end position="55"/>
    </location>
</feature>
<evidence type="ECO:0000313" key="3">
    <source>
        <dbReference type="EMBL" id="TQV96850.1"/>
    </source>
</evidence>
<evidence type="ECO:0000256" key="1">
    <source>
        <dbReference type="ARBA" id="ARBA00093458"/>
    </source>
</evidence>